<protein>
    <submittedName>
        <fullName evidence="2">Uncharacterized protein</fullName>
    </submittedName>
</protein>
<feature type="region of interest" description="Disordered" evidence="1">
    <location>
        <begin position="26"/>
        <end position="45"/>
    </location>
</feature>
<dbReference type="Proteomes" id="UP000706124">
    <property type="component" value="Unassembled WGS sequence"/>
</dbReference>
<evidence type="ECO:0000256" key="1">
    <source>
        <dbReference type="SAM" id="MobiDB-lite"/>
    </source>
</evidence>
<evidence type="ECO:0000313" key="2">
    <source>
        <dbReference type="EMBL" id="KAG5945976.1"/>
    </source>
</evidence>
<keyword evidence="3" id="KW-1185">Reference proteome</keyword>
<dbReference type="AlphaFoldDB" id="A0A9P7SJ69"/>
<comment type="caution">
    <text evidence="2">The sequence shown here is derived from an EMBL/GenBank/DDBJ whole genome shotgun (WGS) entry which is preliminary data.</text>
</comment>
<evidence type="ECO:0000313" key="3">
    <source>
        <dbReference type="Proteomes" id="UP000706124"/>
    </source>
</evidence>
<gene>
    <name evidence="2" type="ORF">E4U60_004658</name>
</gene>
<organism evidence="2 3">
    <name type="scientific">Claviceps pazoutovae</name>
    <dbReference type="NCBI Taxonomy" id="1649127"/>
    <lineage>
        <taxon>Eukaryota</taxon>
        <taxon>Fungi</taxon>
        <taxon>Dikarya</taxon>
        <taxon>Ascomycota</taxon>
        <taxon>Pezizomycotina</taxon>
        <taxon>Sordariomycetes</taxon>
        <taxon>Hypocreomycetidae</taxon>
        <taxon>Hypocreales</taxon>
        <taxon>Clavicipitaceae</taxon>
        <taxon>Claviceps</taxon>
    </lineage>
</organism>
<sequence length="67" mass="7591">MDFMDVMLINTLWKMVPYDNMTAMSAAESPTSKSIPSSEPRPYHDKHLDASLEARALTMTTLSQRKT</sequence>
<feature type="compositionally biased region" description="Polar residues" evidence="1">
    <location>
        <begin position="28"/>
        <end position="37"/>
    </location>
</feature>
<accession>A0A9P7SJ69</accession>
<dbReference type="EMBL" id="SRPO01000039">
    <property type="protein sequence ID" value="KAG5945976.1"/>
    <property type="molecule type" value="Genomic_DNA"/>
</dbReference>
<name>A0A9P7SJ69_9HYPO</name>
<reference evidence="2 3" key="1">
    <citation type="journal article" date="2020" name="bioRxiv">
        <title>Whole genome comparisons of ergot fungi reveals the divergence and evolution of species within the genus Claviceps are the result of varying mechanisms driving genome evolution and host range expansion.</title>
        <authorList>
            <person name="Wyka S.A."/>
            <person name="Mondo S.J."/>
            <person name="Liu M."/>
            <person name="Dettman J."/>
            <person name="Nalam V."/>
            <person name="Broders K.D."/>
        </authorList>
    </citation>
    <scope>NUCLEOTIDE SEQUENCE [LARGE SCALE GENOMIC DNA]</scope>
    <source>
        <strain evidence="2 3">CCC 1485</strain>
    </source>
</reference>
<proteinExistence type="predicted"/>